<dbReference type="RefSeq" id="WP_087135886.1">
    <property type="nucleotide sequence ID" value="NZ_FUKR01000006.1"/>
</dbReference>
<evidence type="ECO:0000313" key="3">
    <source>
        <dbReference type="EMBL" id="SJN18087.1"/>
    </source>
</evidence>
<feature type="compositionally biased region" description="Polar residues" evidence="1">
    <location>
        <begin position="1"/>
        <end position="10"/>
    </location>
</feature>
<evidence type="ECO:0000256" key="1">
    <source>
        <dbReference type="SAM" id="MobiDB-lite"/>
    </source>
</evidence>
<keyword evidence="4" id="KW-1185">Reference proteome</keyword>
<gene>
    <name evidence="3" type="ORF">FM119_01305</name>
</gene>
<dbReference type="AlphaFoldDB" id="A0A1R4IE36"/>
<dbReference type="EMBL" id="FUKR01000006">
    <property type="protein sequence ID" value="SJN18087.1"/>
    <property type="molecule type" value="Genomic_DNA"/>
</dbReference>
<dbReference type="OrthoDB" id="5188303at2"/>
<feature type="domain" description="SseB protein N-terminal" evidence="2">
    <location>
        <begin position="39"/>
        <end position="162"/>
    </location>
</feature>
<accession>A0A1R4IE36</accession>
<protein>
    <recommendedName>
        <fullName evidence="2">SseB protein N-terminal domain-containing protein</fullName>
    </recommendedName>
</protein>
<sequence>MSRPSESSGAADSAGQPWAGRRFEPSAFASDDGTAPVALATAIAAFRDGSAGPEPVVEAFRDARLLIPLLAAAGDLGRTEEGLTVDKTQELSIVTVTAPDGRRVLPVFSSVAAMAAWRPDARPVPADGVRVALAAAGDGTDLVVLDPTSESEFGLRRPMVWAIAQGHAWTAPWGDRRVADAVQASVGDEPAVVRVALHAGDPDARLVGAEVEVRLWLRDGLGRDAVDGLVARLSARWAENEVIASAVDSLAVSLRQAPPVGS</sequence>
<organism evidence="3 4">
    <name type="scientific">Mycetocola reblochoni REB411</name>
    <dbReference type="NCBI Taxonomy" id="1255698"/>
    <lineage>
        <taxon>Bacteria</taxon>
        <taxon>Bacillati</taxon>
        <taxon>Actinomycetota</taxon>
        <taxon>Actinomycetes</taxon>
        <taxon>Micrococcales</taxon>
        <taxon>Microbacteriaceae</taxon>
        <taxon>Mycetocola</taxon>
    </lineage>
</organism>
<dbReference type="Proteomes" id="UP000196778">
    <property type="component" value="Unassembled WGS sequence"/>
</dbReference>
<dbReference type="Pfam" id="PF07179">
    <property type="entry name" value="SseB"/>
    <property type="match status" value="1"/>
</dbReference>
<reference evidence="4" key="1">
    <citation type="submission" date="2017-02" db="EMBL/GenBank/DDBJ databases">
        <authorList>
            <person name="Dridi B."/>
        </authorList>
    </citation>
    <scope>NUCLEOTIDE SEQUENCE [LARGE SCALE GENOMIC DNA]</scope>
    <source>
        <strain evidence="4">EB411</strain>
    </source>
</reference>
<evidence type="ECO:0000259" key="2">
    <source>
        <dbReference type="Pfam" id="PF07179"/>
    </source>
</evidence>
<name>A0A1R4IE36_9MICO</name>
<proteinExistence type="predicted"/>
<dbReference type="InterPro" id="IPR009839">
    <property type="entry name" value="SseB_N"/>
</dbReference>
<feature type="region of interest" description="Disordered" evidence="1">
    <location>
        <begin position="1"/>
        <end position="31"/>
    </location>
</feature>
<evidence type="ECO:0000313" key="4">
    <source>
        <dbReference type="Proteomes" id="UP000196778"/>
    </source>
</evidence>